<keyword evidence="1" id="KW-0812">Transmembrane</keyword>
<geneLocation type="plasmid" evidence="2 3">
    <name>pTPEN01</name>
</geneLocation>
<protein>
    <submittedName>
        <fullName evidence="2">Uncharacterized protein</fullName>
    </submittedName>
</protein>
<gene>
    <name evidence="2" type="ordered locus">Tpen_1841</name>
</gene>
<keyword evidence="1" id="KW-0472">Membrane</keyword>
<dbReference type="EMBL" id="CP000506">
    <property type="protein sequence ID" value="ABL79236.1"/>
    <property type="molecule type" value="Genomic_DNA"/>
</dbReference>
<feature type="transmembrane region" description="Helical" evidence="1">
    <location>
        <begin position="61"/>
        <end position="83"/>
    </location>
</feature>
<dbReference type="RefSeq" id="WP_011751361.1">
    <property type="nucleotide sequence ID" value="NC_008696.1"/>
</dbReference>
<dbReference type="HOGENOM" id="CLU_2327397_0_0_2"/>
<evidence type="ECO:0000313" key="3">
    <source>
        <dbReference type="Proteomes" id="UP000000641"/>
    </source>
</evidence>
<keyword evidence="2" id="KW-0614">Plasmid</keyword>
<dbReference type="GeneID" id="4600312"/>
<reference evidence="3" key="1">
    <citation type="journal article" date="2008" name="J. Bacteriol.">
        <title>Genome sequence of Thermofilum pendens reveals an exceptional loss of biosynthetic pathways without genome reduction.</title>
        <authorList>
            <person name="Anderson I."/>
            <person name="Rodriguez J."/>
            <person name="Susanti D."/>
            <person name="Porat I."/>
            <person name="Reich C."/>
            <person name="Ulrich L.E."/>
            <person name="Elkins J.G."/>
            <person name="Mavromatis K."/>
            <person name="Lykidis A."/>
            <person name="Kim E."/>
            <person name="Thompson L.S."/>
            <person name="Nolan M."/>
            <person name="Land M."/>
            <person name="Copeland A."/>
            <person name="Lapidus A."/>
            <person name="Lucas S."/>
            <person name="Detter C."/>
            <person name="Zhulin I.B."/>
            <person name="Olsen G.J."/>
            <person name="Whitman W."/>
            <person name="Mukhopadhyay B."/>
            <person name="Bristow J."/>
            <person name="Kyrpides N."/>
        </authorList>
    </citation>
    <scope>NUCLEOTIDE SEQUENCE [LARGE SCALE GENOMIC DNA]</scope>
    <source>
        <strain evidence="3">DSM 2475 / Hrk 5</strain>
        <plasmid evidence="3">pTPEN01</plasmid>
    </source>
</reference>
<organism evidence="2 3">
    <name type="scientific">Thermofilum pendens (strain DSM 2475 / Hrk 5)</name>
    <dbReference type="NCBI Taxonomy" id="368408"/>
    <lineage>
        <taxon>Archaea</taxon>
        <taxon>Thermoproteota</taxon>
        <taxon>Thermoprotei</taxon>
        <taxon>Thermofilales</taxon>
        <taxon>Thermofilaceae</taxon>
        <taxon>Thermofilum</taxon>
    </lineage>
</organism>
<feature type="transmembrane region" description="Helical" evidence="1">
    <location>
        <begin position="12"/>
        <end position="29"/>
    </location>
</feature>
<evidence type="ECO:0000313" key="2">
    <source>
        <dbReference type="EMBL" id="ABL79236.1"/>
    </source>
</evidence>
<accession>A1S1A6</accession>
<feature type="transmembrane region" description="Helical" evidence="1">
    <location>
        <begin position="35"/>
        <end position="54"/>
    </location>
</feature>
<keyword evidence="1" id="KW-1133">Transmembrane helix</keyword>
<proteinExistence type="predicted"/>
<dbReference type="KEGG" id="tpe:Tpen_1841"/>
<keyword evidence="3" id="KW-1185">Reference proteome</keyword>
<evidence type="ECO:0000256" key="1">
    <source>
        <dbReference type="SAM" id="Phobius"/>
    </source>
</evidence>
<dbReference type="Proteomes" id="UP000000641">
    <property type="component" value="Plasmid pTPEN01"/>
</dbReference>
<dbReference type="EnsemblBacteria" id="ABL79236">
    <property type="protein sequence ID" value="ABL79236"/>
    <property type="gene ID" value="Tpen_1841"/>
</dbReference>
<sequence length="98" mass="10318">MRPDEAVRTAKAIRLLFALLNTLLLVLLIPSAFRMALGGIELPMMLGSIAGVALSRRYPQVSGIILLINVLALVVSAGVPAIIKPLAPPVSPVNLTKP</sequence>
<dbReference type="AlphaFoldDB" id="A1S1A6"/>
<name>A1S1A6_THEPD</name>